<name>A0AAD1S901_PELCU</name>
<proteinExistence type="predicted"/>
<dbReference type="EMBL" id="OW240916">
    <property type="protein sequence ID" value="CAH2295234.1"/>
    <property type="molecule type" value="Genomic_DNA"/>
</dbReference>
<keyword evidence="2" id="KW-1185">Reference proteome</keyword>
<organism evidence="1 2">
    <name type="scientific">Pelobates cultripes</name>
    <name type="common">Western spadefoot toad</name>
    <dbReference type="NCBI Taxonomy" id="61616"/>
    <lineage>
        <taxon>Eukaryota</taxon>
        <taxon>Metazoa</taxon>
        <taxon>Chordata</taxon>
        <taxon>Craniata</taxon>
        <taxon>Vertebrata</taxon>
        <taxon>Euteleostomi</taxon>
        <taxon>Amphibia</taxon>
        <taxon>Batrachia</taxon>
        <taxon>Anura</taxon>
        <taxon>Pelobatoidea</taxon>
        <taxon>Pelobatidae</taxon>
        <taxon>Pelobates</taxon>
    </lineage>
</organism>
<dbReference type="AlphaFoldDB" id="A0AAD1S901"/>
<reference evidence="1" key="1">
    <citation type="submission" date="2022-03" db="EMBL/GenBank/DDBJ databases">
        <authorList>
            <person name="Alioto T."/>
            <person name="Alioto T."/>
            <person name="Gomez Garrido J."/>
        </authorList>
    </citation>
    <scope>NUCLEOTIDE SEQUENCE</scope>
</reference>
<evidence type="ECO:0000313" key="2">
    <source>
        <dbReference type="Proteomes" id="UP001295444"/>
    </source>
</evidence>
<feature type="non-terminal residue" evidence="1">
    <location>
        <position position="1"/>
    </location>
</feature>
<sequence>LMVSQSSVTVKVTWCDCHLDFSRGLSFLAEECNLTDCIGYRAFVVAIEKVNSV</sequence>
<evidence type="ECO:0000313" key="1">
    <source>
        <dbReference type="EMBL" id="CAH2295234.1"/>
    </source>
</evidence>
<feature type="non-terminal residue" evidence="1">
    <location>
        <position position="53"/>
    </location>
</feature>
<accession>A0AAD1S901</accession>
<gene>
    <name evidence="1" type="ORF">PECUL_23A022569</name>
</gene>
<protein>
    <submittedName>
        <fullName evidence="1">Uncharacterized protein</fullName>
    </submittedName>
</protein>
<dbReference type="Proteomes" id="UP001295444">
    <property type="component" value="Chromosome 05"/>
</dbReference>